<evidence type="ECO:0000313" key="10">
    <source>
        <dbReference type="EMBL" id="KAH0451913.1"/>
    </source>
</evidence>
<dbReference type="EMBL" id="JAGFBR010000017">
    <property type="protein sequence ID" value="KAH0451913.1"/>
    <property type="molecule type" value="Genomic_DNA"/>
</dbReference>
<organism evidence="10 11">
    <name type="scientific">Dendrobium chrysotoxum</name>
    <name type="common">Orchid</name>
    <dbReference type="NCBI Taxonomy" id="161865"/>
    <lineage>
        <taxon>Eukaryota</taxon>
        <taxon>Viridiplantae</taxon>
        <taxon>Streptophyta</taxon>
        <taxon>Embryophyta</taxon>
        <taxon>Tracheophyta</taxon>
        <taxon>Spermatophyta</taxon>
        <taxon>Magnoliopsida</taxon>
        <taxon>Liliopsida</taxon>
        <taxon>Asparagales</taxon>
        <taxon>Orchidaceae</taxon>
        <taxon>Epidendroideae</taxon>
        <taxon>Malaxideae</taxon>
        <taxon>Dendrobiinae</taxon>
        <taxon>Dendrobium</taxon>
    </lineage>
</organism>
<dbReference type="AlphaFoldDB" id="A0AAV7G7X4"/>
<keyword evidence="8 9" id="KW-0472">Membrane</keyword>
<keyword evidence="7" id="KW-0408">Iron</keyword>
<reference evidence="10 11" key="1">
    <citation type="journal article" date="2021" name="Hortic Res">
        <title>Chromosome-scale assembly of the Dendrobium chrysotoxum genome enhances the understanding of orchid evolution.</title>
        <authorList>
            <person name="Zhang Y."/>
            <person name="Zhang G.Q."/>
            <person name="Zhang D."/>
            <person name="Liu X.D."/>
            <person name="Xu X.Y."/>
            <person name="Sun W.H."/>
            <person name="Yu X."/>
            <person name="Zhu X."/>
            <person name="Wang Z.W."/>
            <person name="Zhao X."/>
            <person name="Zhong W.Y."/>
            <person name="Chen H."/>
            <person name="Yin W.L."/>
            <person name="Huang T."/>
            <person name="Niu S.C."/>
            <person name="Liu Z.J."/>
        </authorList>
    </citation>
    <scope>NUCLEOTIDE SEQUENCE [LARGE SCALE GENOMIC DNA]</scope>
    <source>
        <strain evidence="10">Lindl</strain>
    </source>
</reference>
<keyword evidence="5 9" id="KW-1133">Transmembrane helix</keyword>
<sequence length="171" mass="19762">MLNLEFSMKDFNHFDPNSSQTAWHQSQKSRMTHGSVSKCLEIILVLKRAKTLELLLPTILCLIFLLYLHGRWTPPGALTNWPVFGKLPGLAVNLHCLYDFATDILGPFGCAFLFLGPWFFYMKFLVTCDPAYNNHIFNVNFHNYLNGHKFSENFDNLGDNILSADHEFWSR</sequence>
<dbReference type="GO" id="GO:0004497">
    <property type="term" value="F:monooxygenase activity"/>
    <property type="evidence" value="ECO:0007669"/>
    <property type="project" value="InterPro"/>
</dbReference>
<gene>
    <name evidence="10" type="ORF">IEQ34_019212</name>
</gene>
<keyword evidence="11" id="KW-1185">Reference proteome</keyword>
<evidence type="ECO:0000256" key="2">
    <source>
        <dbReference type="ARBA" id="ARBA00010617"/>
    </source>
</evidence>
<dbReference type="GO" id="GO:0016020">
    <property type="term" value="C:membrane"/>
    <property type="evidence" value="ECO:0007669"/>
    <property type="project" value="UniProtKB-SubCell"/>
</dbReference>
<comment type="caution">
    <text evidence="10">The sequence shown here is derived from an EMBL/GenBank/DDBJ whole genome shotgun (WGS) entry which is preliminary data.</text>
</comment>
<keyword evidence="3 9" id="KW-0812">Transmembrane</keyword>
<comment type="similarity">
    <text evidence="2">Belongs to the cytochrome P450 family.</text>
</comment>
<dbReference type="SUPFAM" id="SSF48264">
    <property type="entry name" value="Cytochrome P450"/>
    <property type="match status" value="1"/>
</dbReference>
<evidence type="ECO:0000256" key="1">
    <source>
        <dbReference type="ARBA" id="ARBA00004167"/>
    </source>
</evidence>
<dbReference type="PANTHER" id="PTHR24296">
    <property type="entry name" value="CYTOCHROME P450"/>
    <property type="match status" value="1"/>
</dbReference>
<dbReference type="GO" id="GO:0005506">
    <property type="term" value="F:iron ion binding"/>
    <property type="evidence" value="ECO:0007669"/>
    <property type="project" value="InterPro"/>
</dbReference>
<keyword evidence="6" id="KW-0560">Oxidoreductase</keyword>
<comment type="subcellular location">
    <subcellularLocation>
        <location evidence="1">Membrane</location>
        <topology evidence="1">Single-pass membrane protein</topology>
    </subcellularLocation>
</comment>
<dbReference type="GO" id="GO:0020037">
    <property type="term" value="F:heme binding"/>
    <property type="evidence" value="ECO:0007669"/>
    <property type="project" value="InterPro"/>
</dbReference>
<evidence type="ECO:0000256" key="8">
    <source>
        <dbReference type="ARBA" id="ARBA00023136"/>
    </source>
</evidence>
<evidence type="ECO:0000256" key="5">
    <source>
        <dbReference type="ARBA" id="ARBA00022989"/>
    </source>
</evidence>
<dbReference type="Proteomes" id="UP000775213">
    <property type="component" value="Unassembled WGS sequence"/>
</dbReference>
<dbReference type="GO" id="GO:0016705">
    <property type="term" value="F:oxidoreductase activity, acting on paired donors, with incorporation or reduction of molecular oxygen"/>
    <property type="evidence" value="ECO:0007669"/>
    <property type="project" value="InterPro"/>
</dbReference>
<proteinExistence type="inferred from homology"/>
<evidence type="ECO:0000256" key="7">
    <source>
        <dbReference type="ARBA" id="ARBA00023004"/>
    </source>
</evidence>
<evidence type="ECO:0000256" key="6">
    <source>
        <dbReference type="ARBA" id="ARBA00023002"/>
    </source>
</evidence>
<dbReference type="InterPro" id="IPR036396">
    <property type="entry name" value="Cyt_P450_sf"/>
</dbReference>
<evidence type="ECO:0000313" key="11">
    <source>
        <dbReference type="Proteomes" id="UP000775213"/>
    </source>
</evidence>
<protein>
    <submittedName>
        <fullName evidence="10">Uncharacterized protein</fullName>
    </submittedName>
</protein>
<feature type="transmembrane region" description="Helical" evidence="9">
    <location>
        <begin position="52"/>
        <end position="70"/>
    </location>
</feature>
<dbReference type="Gene3D" id="1.10.630.10">
    <property type="entry name" value="Cytochrome P450"/>
    <property type="match status" value="1"/>
</dbReference>
<accession>A0AAV7G7X4</accession>
<evidence type="ECO:0000256" key="4">
    <source>
        <dbReference type="ARBA" id="ARBA00022723"/>
    </source>
</evidence>
<evidence type="ECO:0000256" key="3">
    <source>
        <dbReference type="ARBA" id="ARBA00022692"/>
    </source>
</evidence>
<keyword evidence="4" id="KW-0479">Metal-binding</keyword>
<feature type="transmembrane region" description="Helical" evidence="9">
    <location>
        <begin position="90"/>
        <end position="115"/>
    </location>
</feature>
<evidence type="ECO:0000256" key="9">
    <source>
        <dbReference type="SAM" id="Phobius"/>
    </source>
</evidence>
<name>A0AAV7G7X4_DENCH</name>